<dbReference type="PROSITE" id="PS51154">
    <property type="entry name" value="MACRO"/>
    <property type="match status" value="1"/>
</dbReference>
<dbReference type="InterPro" id="IPR043472">
    <property type="entry name" value="Macro_dom-like"/>
</dbReference>
<evidence type="ECO:0000259" key="1">
    <source>
        <dbReference type="PROSITE" id="PS51154"/>
    </source>
</evidence>
<dbReference type="OrthoDB" id="6194521at2"/>
<keyword evidence="3" id="KW-1185">Reference proteome</keyword>
<evidence type="ECO:0000313" key="3">
    <source>
        <dbReference type="Proteomes" id="UP000199611"/>
    </source>
</evidence>
<dbReference type="SUPFAM" id="SSF52949">
    <property type="entry name" value="Macro domain-like"/>
    <property type="match status" value="1"/>
</dbReference>
<sequence>MKLEVKGKVVELVQGDITEMDTDAIVNAANEQLILGGGVAGAIRKKGGPSIQEECNRIGGTTVGNAVVTGAGNLKAKYVIHAVGPRYGEGDEDRKLRNATWNSLLRATEKGCSSIAFPAISTGIFGFPKDRCARIMLRTVKEFLEKEQTTLSRVAFCLFTREDLSVFEEAMKEAFDTV</sequence>
<accession>A0A1I4UNP9</accession>
<dbReference type="STRING" id="39841.SAMN05660836_01901"/>
<dbReference type="EMBL" id="FOUU01000006">
    <property type="protein sequence ID" value="SFM90619.1"/>
    <property type="molecule type" value="Genomic_DNA"/>
</dbReference>
<proteinExistence type="predicted"/>
<dbReference type="AlphaFoldDB" id="A0A1I4UNP9"/>
<protein>
    <submittedName>
        <fullName evidence="2">O-acetyl-ADP-ribose deacetylase (Regulator of RNase III), contains Macro domain</fullName>
    </submittedName>
</protein>
<dbReference type="Pfam" id="PF01661">
    <property type="entry name" value="Macro"/>
    <property type="match status" value="1"/>
</dbReference>
<feature type="domain" description="Macro" evidence="1">
    <location>
        <begin position="1"/>
        <end position="175"/>
    </location>
</feature>
<gene>
    <name evidence="2" type="ORF">SAMN05660836_01901</name>
</gene>
<dbReference type="PANTHER" id="PTHR11106:SF111">
    <property type="entry name" value="MACRO DOMAIN-CONTAINING PROTEIN"/>
    <property type="match status" value="1"/>
</dbReference>
<dbReference type="RefSeq" id="WP_093395313.1">
    <property type="nucleotide sequence ID" value="NZ_FOUU01000006.1"/>
</dbReference>
<organism evidence="2 3">
    <name type="scientific">Thermodesulforhabdus norvegica</name>
    <dbReference type="NCBI Taxonomy" id="39841"/>
    <lineage>
        <taxon>Bacteria</taxon>
        <taxon>Pseudomonadati</taxon>
        <taxon>Thermodesulfobacteriota</taxon>
        <taxon>Syntrophobacteria</taxon>
        <taxon>Syntrophobacterales</taxon>
        <taxon>Thermodesulforhabdaceae</taxon>
        <taxon>Thermodesulforhabdus</taxon>
    </lineage>
</organism>
<dbReference type="PANTHER" id="PTHR11106">
    <property type="entry name" value="GANGLIOSIDE INDUCED DIFFERENTIATION ASSOCIATED PROTEIN 2-RELATED"/>
    <property type="match status" value="1"/>
</dbReference>
<dbReference type="SMART" id="SM00506">
    <property type="entry name" value="A1pp"/>
    <property type="match status" value="1"/>
</dbReference>
<dbReference type="Proteomes" id="UP000199611">
    <property type="component" value="Unassembled WGS sequence"/>
</dbReference>
<dbReference type="InterPro" id="IPR002589">
    <property type="entry name" value="Macro_dom"/>
</dbReference>
<dbReference type="Gene3D" id="3.40.220.10">
    <property type="entry name" value="Leucine Aminopeptidase, subunit E, domain 1"/>
    <property type="match status" value="1"/>
</dbReference>
<evidence type="ECO:0000313" key="2">
    <source>
        <dbReference type="EMBL" id="SFM90619.1"/>
    </source>
</evidence>
<dbReference type="CDD" id="cd02907">
    <property type="entry name" value="Macro_Af1521_BAL-like"/>
    <property type="match status" value="1"/>
</dbReference>
<reference evidence="3" key="1">
    <citation type="submission" date="2016-10" db="EMBL/GenBank/DDBJ databases">
        <authorList>
            <person name="Varghese N."/>
            <person name="Submissions S."/>
        </authorList>
    </citation>
    <scope>NUCLEOTIDE SEQUENCE [LARGE SCALE GENOMIC DNA]</scope>
    <source>
        <strain evidence="3">DSM 9990</strain>
    </source>
</reference>
<name>A0A1I4UNP9_9BACT</name>